<evidence type="ECO:0000259" key="1">
    <source>
        <dbReference type="Pfam" id="PF06048"/>
    </source>
</evidence>
<dbReference type="EMBL" id="AP026382">
    <property type="protein sequence ID" value="BDN99177.1"/>
    <property type="molecule type" value="Genomic_DNA"/>
</dbReference>
<gene>
    <name evidence="2" type="ORF">KAM621c_42820</name>
</gene>
<sequence length="613" mass="67833">MSDMKNNVVVVASCDFNCPEDAGKYFMQLKNDPELILSDNQPDGYYLVKEGLYGIDRAGEARLIMAGYIVPVGLAADKSQSSGLSVVFYCQTTDGKVSQEIVPVVEVLSRSEVVCRHFAGKGLIPLSTVPAMNTYFRAAATLPLKRYRLVNRHGWQPGDLCFMHGRHAIKSEKITEVHGMIPAASYNPSSGIGARGSLDEWKEKVLKHATGDMQKLAVWIGLSSCLLPLLNEQGIIYHFYGQSSVGKTALLQLAASVNGNGGEPGNSDSLIESWNTTPNALEMTLEQRNHITAPIDELGVYKGPKIGDAIYALANGKGKNRMSGETLKNVEPASWLLNIISSGEISMQERLRDGGETVKDGLLHRSIDLLITPEHVRSCADESSEDCGHRIEIIKANSAQYYGTAGRVFIEYLVNLTNDEAETRDYVNDLHEWVCKALLAHCEDRGYQLNTVQKRLLKRFAVPGTAAFMAYDSGILEWGEDEIFATLITAFDIWMANVQPETDPKLEALMCLQTTLGTEHQKFGNLSRNPILSRYEPVYGILLPEKQMLVLPEAIDGWVKHYGVNARQLAKLLDARGFLIRTERDRLISRKLMGNKAINGFIIDDSFLRATLS</sequence>
<dbReference type="Pfam" id="PF06048">
    <property type="entry name" value="DUF927"/>
    <property type="match status" value="1"/>
</dbReference>
<feature type="domain" description="DUF927" evidence="1">
    <location>
        <begin position="91"/>
        <end position="323"/>
    </location>
</feature>
<proteinExistence type="predicted"/>
<organism evidence="2 3">
    <name type="scientific">Citrobacter braakii</name>
    <dbReference type="NCBI Taxonomy" id="57706"/>
    <lineage>
        <taxon>Bacteria</taxon>
        <taxon>Pseudomonadati</taxon>
        <taxon>Pseudomonadota</taxon>
        <taxon>Gammaproteobacteria</taxon>
        <taxon>Enterobacterales</taxon>
        <taxon>Enterobacteriaceae</taxon>
        <taxon>Citrobacter</taxon>
        <taxon>Citrobacter freundii complex</taxon>
    </lineage>
</organism>
<dbReference type="InterPro" id="IPR009270">
    <property type="entry name" value="DUF927"/>
</dbReference>
<dbReference type="AlphaFoldDB" id="A0AAD1L5X8"/>
<evidence type="ECO:0000313" key="2">
    <source>
        <dbReference type="EMBL" id="BDN99177.1"/>
    </source>
</evidence>
<reference evidence="2" key="1">
    <citation type="submission" date="2022-07" db="EMBL/GenBank/DDBJ databases">
        <title>Complete genome sequence of carbapenem-resistant Citrobacter spp. in Japan.</title>
        <authorList>
            <person name="Maehana S."/>
            <person name="Suzuki M."/>
            <person name="Kitasato H."/>
        </authorList>
    </citation>
    <scope>NUCLEOTIDE SEQUENCE</scope>
    <source>
        <strain evidence="2">KAM621</strain>
    </source>
</reference>
<dbReference type="Proteomes" id="UP001058317">
    <property type="component" value="Chromosome"/>
</dbReference>
<dbReference type="RefSeq" id="WP_223862576.1">
    <property type="nucleotide sequence ID" value="NZ_AP026382.1"/>
</dbReference>
<accession>A0AAD1L5X8</accession>
<protein>
    <recommendedName>
        <fullName evidence="1">DUF927 domain-containing protein</fullName>
    </recommendedName>
</protein>
<evidence type="ECO:0000313" key="3">
    <source>
        <dbReference type="Proteomes" id="UP001058317"/>
    </source>
</evidence>
<name>A0AAD1L5X8_CITBR</name>